<feature type="transmembrane region" description="Helical" evidence="2">
    <location>
        <begin position="51"/>
        <end position="70"/>
    </location>
</feature>
<feature type="region of interest" description="Disordered" evidence="1">
    <location>
        <begin position="103"/>
        <end position="134"/>
    </location>
</feature>
<keyword evidence="2" id="KW-1133">Transmembrane helix</keyword>
<reference evidence="3" key="1">
    <citation type="submission" date="2023-03" db="UniProtKB">
        <authorList>
            <consortium name="EnsemblPlants"/>
        </authorList>
    </citation>
    <scope>IDENTIFICATION</scope>
</reference>
<evidence type="ECO:0000256" key="1">
    <source>
        <dbReference type="SAM" id="MobiDB-lite"/>
    </source>
</evidence>
<feature type="compositionally biased region" description="Basic residues" evidence="1">
    <location>
        <begin position="120"/>
        <end position="134"/>
    </location>
</feature>
<dbReference type="AlphaFoldDB" id="A0A9I9ELJ8"/>
<feature type="transmembrane region" description="Helical" evidence="2">
    <location>
        <begin position="6"/>
        <end position="25"/>
    </location>
</feature>
<protein>
    <submittedName>
        <fullName evidence="3">Uncharacterized protein</fullName>
    </submittedName>
</protein>
<dbReference type="Gramene" id="MELO3C035063.2.1">
    <property type="protein sequence ID" value="MELO3C035063.2.1"/>
    <property type="gene ID" value="MELO3C035063.2"/>
</dbReference>
<name>A0A9I9ELJ8_CUCME</name>
<evidence type="ECO:0000313" key="3">
    <source>
        <dbReference type="EnsemblPlants" id="MELO3C035063.2.1"/>
    </source>
</evidence>
<organism evidence="3">
    <name type="scientific">Cucumis melo</name>
    <name type="common">Muskmelon</name>
    <dbReference type="NCBI Taxonomy" id="3656"/>
    <lineage>
        <taxon>Eukaryota</taxon>
        <taxon>Viridiplantae</taxon>
        <taxon>Streptophyta</taxon>
        <taxon>Embryophyta</taxon>
        <taxon>Tracheophyta</taxon>
        <taxon>Spermatophyta</taxon>
        <taxon>Magnoliopsida</taxon>
        <taxon>eudicotyledons</taxon>
        <taxon>Gunneridae</taxon>
        <taxon>Pentapetalae</taxon>
        <taxon>rosids</taxon>
        <taxon>fabids</taxon>
        <taxon>Cucurbitales</taxon>
        <taxon>Cucurbitaceae</taxon>
        <taxon>Benincaseae</taxon>
        <taxon>Cucumis</taxon>
    </lineage>
</organism>
<keyword evidence="2" id="KW-0812">Transmembrane</keyword>
<feature type="compositionally biased region" description="Basic and acidic residues" evidence="1">
    <location>
        <begin position="109"/>
        <end position="119"/>
    </location>
</feature>
<keyword evidence="2" id="KW-0472">Membrane</keyword>
<sequence length="176" mass="19905">MIDFNFILLNIYSLTIISYRMLLLLHSSYKDCDGGYGVVVEGFQKKKIGKLWVLVLKLACAIFEISFLPTCVYQMMWLWCGYVLSLSLQAHHYYSRRAPRHKAQPPRLSVERRGADGKARLRRAPSSRRNRRKKPTGAGFIMWAGPISAPFCGNSVTGGGAGKGHQHRVDHLLLLL</sequence>
<evidence type="ECO:0000256" key="2">
    <source>
        <dbReference type="SAM" id="Phobius"/>
    </source>
</evidence>
<accession>A0A9I9ELJ8</accession>
<proteinExistence type="predicted"/>
<dbReference type="EnsemblPlants" id="MELO3C035063.2.1">
    <property type="protein sequence ID" value="MELO3C035063.2.1"/>
    <property type="gene ID" value="MELO3C035063.2"/>
</dbReference>